<dbReference type="EMBL" id="HBIT01003491">
    <property type="protein sequence ID" value="CAE0615691.1"/>
    <property type="molecule type" value="Transcribed_RNA"/>
</dbReference>
<gene>
    <name evidence="1" type="ORF">OMAR00292_LOCUS1567</name>
</gene>
<evidence type="ECO:0000313" key="1">
    <source>
        <dbReference type="EMBL" id="CAE0615691.1"/>
    </source>
</evidence>
<organism evidence="1">
    <name type="scientific">Oxyrrhis marina</name>
    <name type="common">Dinoflagellate</name>
    <dbReference type="NCBI Taxonomy" id="2969"/>
    <lineage>
        <taxon>Eukaryota</taxon>
        <taxon>Sar</taxon>
        <taxon>Alveolata</taxon>
        <taxon>Dinophyceae</taxon>
        <taxon>Oxyrrhinales</taxon>
        <taxon>Oxyrrhinaceae</taxon>
        <taxon>Oxyrrhis</taxon>
    </lineage>
</organism>
<dbReference type="AlphaFoldDB" id="A0A7S3XGR9"/>
<proteinExistence type="predicted"/>
<name>A0A7S3XGR9_OXYMA</name>
<protein>
    <submittedName>
        <fullName evidence="1">Uncharacterized protein</fullName>
    </submittedName>
</protein>
<reference evidence="1" key="1">
    <citation type="submission" date="2021-01" db="EMBL/GenBank/DDBJ databases">
        <authorList>
            <person name="Corre E."/>
            <person name="Pelletier E."/>
            <person name="Niang G."/>
            <person name="Scheremetjew M."/>
            <person name="Finn R."/>
            <person name="Kale V."/>
            <person name="Holt S."/>
            <person name="Cochrane G."/>
            <person name="Meng A."/>
            <person name="Brown T."/>
            <person name="Cohen L."/>
        </authorList>
    </citation>
    <scope>NUCLEOTIDE SEQUENCE</scope>
    <source>
        <strain evidence="1">CCMP1795</strain>
    </source>
</reference>
<sequence length="110" mass="11907">MDPFWTDPAVLRLFVFLTPREWAACSCASRLFLLTDSVIDSVLEEQRSADGLSLGDACRCGALSVVYGRLRSGEDPGAREAKHPKATMLQRAASGGNRDVAWVLGASFCN</sequence>
<accession>A0A7S3XGR9</accession>